<keyword evidence="2" id="KW-1185">Reference proteome</keyword>
<sequence>MTPFGTTISPYPFCLDLMGAVQLPALKKEKPLFEL</sequence>
<protein>
    <submittedName>
        <fullName evidence="1">Uncharacterized protein</fullName>
    </submittedName>
</protein>
<gene>
    <name evidence="1" type="ordered locus">Spith_1753</name>
</gene>
<dbReference type="EMBL" id="CP002903">
    <property type="protein sequence ID" value="AEJ62013.1"/>
    <property type="molecule type" value="Genomic_DNA"/>
</dbReference>
<evidence type="ECO:0000313" key="1">
    <source>
        <dbReference type="EMBL" id="AEJ62013.1"/>
    </source>
</evidence>
<evidence type="ECO:0000313" key="2">
    <source>
        <dbReference type="Proteomes" id="UP000007254"/>
    </source>
</evidence>
<reference evidence="1 2" key="1">
    <citation type="submission" date="2011-06" db="EMBL/GenBank/DDBJ databases">
        <title>The complete genome of Spirochaeta thermophila DSM 6578.</title>
        <authorList>
            <consortium name="US DOE Joint Genome Institute (JGI-PGF)"/>
            <person name="Lucas S."/>
            <person name="Lapidus A."/>
            <person name="Bruce D."/>
            <person name="Goodwin L."/>
            <person name="Pitluck S."/>
            <person name="Peters L."/>
            <person name="Kyrpides N."/>
            <person name="Mavromatis K."/>
            <person name="Ivanova N."/>
            <person name="Mikailova N."/>
            <person name="Pagani I."/>
            <person name="Chertkov O."/>
            <person name="Detter J.C."/>
            <person name="Tapia R."/>
            <person name="Han C."/>
            <person name="Land M."/>
            <person name="Hauser L."/>
            <person name="Markowitz V."/>
            <person name="Cheng J.-F."/>
            <person name="Hugenholtz P."/>
            <person name="Woyke T."/>
            <person name="Wu D."/>
            <person name="Spring S."/>
            <person name="Merkhoffer B."/>
            <person name="Schneider S."/>
            <person name="Klenk H.-P."/>
            <person name="Eisen J.A."/>
        </authorList>
    </citation>
    <scope>NUCLEOTIDE SEQUENCE [LARGE SCALE GENOMIC DNA]</scope>
    <source>
        <strain evidence="2">ATCC 700085 / DSM 6578 / Z-1203</strain>
    </source>
</reference>
<organism evidence="1 2">
    <name type="scientific">Winmispira thermophila (strain ATCC 700085 / DSM 6578 / Z-1203)</name>
    <name type="common">Spirochaeta thermophila</name>
    <dbReference type="NCBI Taxonomy" id="869211"/>
    <lineage>
        <taxon>Bacteria</taxon>
        <taxon>Pseudomonadati</taxon>
        <taxon>Spirochaetota</taxon>
        <taxon>Spirochaetia</taxon>
        <taxon>Winmispirales</taxon>
        <taxon>Winmispiraceae</taxon>
        <taxon>Winmispira</taxon>
    </lineage>
</organism>
<name>G0GC02_WINT7</name>
<accession>G0GC02</accession>
<dbReference type="Proteomes" id="UP000007254">
    <property type="component" value="Chromosome"/>
</dbReference>
<dbReference type="AlphaFoldDB" id="G0GC02"/>
<dbReference type="STRING" id="869211.Spith_1753"/>
<proteinExistence type="predicted"/>
<dbReference type="KEGG" id="stq:Spith_1753"/>
<dbReference type="HOGENOM" id="CLU_3367408_0_0_12"/>